<protein>
    <submittedName>
        <fullName evidence="1">Uncharacterized protein</fullName>
    </submittedName>
</protein>
<keyword evidence="2" id="KW-1185">Reference proteome</keyword>
<sequence>MSLATSQRRTSPEPLPSLLPSPSEEDLGWKGPWNQSEDELDHQGVNTSERSQFSKGKAKATGYQPPPSISCANDGTDEASNWSKQRSTTEAYPPTTDEGADTRRVQENLRRWEIAERQRWKAARESAPSMSSSIFADVARRASSFLSRRATHPPADNGGKHHALQSDNLDEIEASPPASARPSPPNTPSPKQLGTEPYSLSTNPFSDPSGSASSLFVNSQPFTSDIGASASLVTIEDPTFSATGLASPYPTKTSKIINVPAPLDLPKPLSPPPRTATPHANRPPEPFLRLDSRMSRASLHDDVEEKPVRWWTEWLCGCSEGPDRGGEVQAGRTNPLE</sequence>
<proteinExistence type="predicted"/>
<comment type="caution">
    <text evidence="1">The sequence shown here is derived from an EMBL/GenBank/DDBJ whole genome shotgun (WGS) entry which is preliminary data.</text>
</comment>
<reference evidence="1" key="1">
    <citation type="submission" date="2021-03" db="EMBL/GenBank/DDBJ databases">
        <title>Evolutionary priming and transition to the ectomycorrhizal habit in an iconic lineage of mushroom-forming fungi: is preadaptation a requirement?</title>
        <authorList>
            <consortium name="DOE Joint Genome Institute"/>
            <person name="Looney B.P."/>
            <person name="Miyauchi S."/>
            <person name="Morin E."/>
            <person name="Drula E."/>
            <person name="Courty P.E."/>
            <person name="Chicoki N."/>
            <person name="Fauchery L."/>
            <person name="Kohler A."/>
            <person name="Kuo A."/>
            <person name="LaButti K."/>
            <person name="Pangilinan J."/>
            <person name="Lipzen A."/>
            <person name="Riley R."/>
            <person name="Andreopoulos W."/>
            <person name="He G."/>
            <person name="Johnson J."/>
            <person name="Barry K.W."/>
            <person name="Grigoriev I.V."/>
            <person name="Nagy L."/>
            <person name="Hibbett D."/>
            <person name="Henrissat B."/>
            <person name="Matheny P.B."/>
            <person name="Labbe J."/>
            <person name="Martin A.F."/>
        </authorList>
    </citation>
    <scope>NUCLEOTIDE SEQUENCE</scope>
    <source>
        <strain evidence="1">BPL698</strain>
    </source>
</reference>
<dbReference type="Proteomes" id="UP001207468">
    <property type="component" value="Unassembled WGS sequence"/>
</dbReference>
<accession>A0ACC0U253</accession>
<dbReference type="EMBL" id="JAGFNK010000233">
    <property type="protein sequence ID" value="KAI9456622.1"/>
    <property type="molecule type" value="Genomic_DNA"/>
</dbReference>
<evidence type="ECO:0000313" key="2">
    <source>
        <dbReference type="Proteomes" id="UP001207468"/>
    </source>
</evidence>
<name>A0ACC0U253_9AGAM</name>
<organism evidence="1 2">
    <name type="scientific">Russula earlei</name>
    <dbReference type="NCBI Taxonomy" id="71964"/>
    <lineage>
        <taxon>Eukaryota</taxon>
        <taxon>Fungi</taxon>
        <taxon>Dikarya</taxon>
        <taxon>Basidiomycota</taxon>
        <taxon>Agaricomycotina</taxon>
        <taxon>Agaricomycetes</taxon>
        <taxon>Russulales</taxon>
        <taxon>Russulaceae</taxon>
        <taxon>Russula</taxon>
    </lineage>
</organism>
<evidence type="ECO:0000313" key="1">
    <source>
        <dbReference type="EMBL" id="KAI9456622.1"/>
    </source>
</evidence>
<gene>
    <name evidence="1" type="ORF">F5148DRAFT_1223965</name>
</gene>